<dbReference type="Proteomes" id="UP000093748">
    <property type="component" value="Unassembled WGS sequence"/>
</dbReference>
<dbReference type="AlphaFoldDB" id="A0A1A5ILX0"/>
<proteinExistence type="predicted"/>
<dbReference type="EMBL" id="LZTJ01000005">
    <property type="protein sequence ID" value="OBP78941.1"/>
    <property type="molecule type" value="Genomic_DNA"/>
</dbReference>
<gene>
    <name evidence="1" type="ORF">BAE39_29480</name>
</gene>
<name>A0A1A5ILX0_RHILI</name>
<reference evidence="2" key="1">
    <citation type="submission" date="2016-06" db="EMBL/GenBank/DDBJ databases">
        <title>NZP2037 Pacbio-Illumina hybrid assembly.</title>
        <authorList>
            <person name="Ramsay J.P."/>
        </authorList>
    </citation>
    <scope>NUCLEOTIDE SEQUENCE [LARGE SCALE GENOMIC DNA]</scope>
    <source>
        <strain evidence="2">R7ANS::ICEMlSym2042</strain>
    </source>
</reference>
<evidence type="ECO:0000313" key="2">
    <source>
        <dbReference type="Proteomes" id="UP000093748"/>
    </source>
</evidence>
<evidence type="ECO:0000313" key="1">
    <source>
        <dbReference type="EMBL" id="OBP78941.1"/>
    </source>
</evidence>
<accession>A0A1A5ILX0</accession>
<sequence length="139" mass="15474">MGDAHGMQRAFQFALPVIQKPLEGREFRCEIVFLPNVELQKARMIGKVVVNLRGCETVALICSRNSLLTMRLSYRARSGIKSLRASSGPPFLEVTAYLGATIVQSAKCVHDGVKRHRARSTRWLSQRRHGVDGASIRSP</sequence>
<organism evidence="1 2">
    <name type="scientific">Rhizobium loti</name>
    <name type="common">Mesorhizobium loti</name>
    <dbReference type="NCBI Taxonomy" id="381"/>
    <lineage>
        <taxon>Bacteria</taxon>
        <taxon>Pseudomonadati</taxon>
        <taxon>Pseudomonadota</taxon>
        <taxon>Alphaproteobacteria</taxon>
        <taxon>Hyphomicrobiales</taxon>
        <taxon>Phyllobacteriaceae</taxon>
        <taxon>Mesorhizobium</taxon>
    </lineage>
</organism>
<protein>
    <submittedName>
        <fullName evidence="1">Uncharacterized protein</fullName>
    </submittedName>
</protein>
<comment type="caution">
    <text evidence="1">The sequence shown here is derived from an EMBL/GenBank/DDBJ whole genome shotgun (WGS) entry which is preliminary data.</text>
</comment>